<evidence type="ECO:0000259" key="8">
    <source>
        <dbReference type="Pfam" id="PF02687"/>
    </source>
</evidence>
<dbReference type="InterPro" id="IPR050250">
    <property type="entry name" value="Macrolide_Exporter_MacB"/>
</dbReference>
<dbReference type="GO" id="GO:0022857">
    <property type="term" value="F:transmembrane transporter activity"/>
    <property type="evidence" value="ECO:0007669"/>
    <property type="project" value="TreeGrafter"/>
</dbReference>
<comment type="similarity">
    <text evidence="6">Belongs to the ABC-4 integral membrane protein family.</text>
</comment>
<keyword evidence="2" id="KW-1003">Cell membrane</keyword>
<keyword evidence="5 7" id="KW-0472">Membrane</keyword>
<dbReference type="PANTHER" id="PTHR30572">
    <property type="entry name" value="MEMBRANE COMPONENT OF TRANSPORTER-RELATED"/>
    <property type="match status" value="1"/>
</dbReference>
<evidence type="ECO:0000256" key="6">
    <source>
        <dbReference type="ARBA" id="ARBA00038076"/>
    </source>
</evidence>
<feature type="transmembrane region" description="Helical" evidence="7">
    <location>
        <begin position="20"/>
        <end position="41"/>
    </location>
</feature>
<evidence type="ECO:0000313" key="10">
    <source>
        <dbReference type="EMBL" id="PSR56336.1"/>
    </source>
</evidence>
<dbReference type="InterPro" id="IPR025857">
    <property type="entry name" value="MacB_PCD"/>
</dbReference>
<dbReference type="EMBL" id="PYFT01000001">
    <property type="protein sequence ID" value="PSR56336.1"/>
    <property type="molecule type" value="Genomic_DNA"/>
</dbReference>
<dbReference type="RefSeq" id="WP_106932514.1">
    <property type="nucleotide sequence ID" value="NZ_PYFT01000001.1"/>
</dbReference>
<evidence type="ECO:0008006" key="12">
    <source>
        <dbReference type="Google" id="ProtNLM"/>
    </source>
</evidence>
<comment type="subcellular location">
    <subcellularLocation>
        <location evidence="1">Cell membrane</location>
        <topology evidence="1">Multi-pass membrane protein</topology>
    </subcellularLocation>
</comment>
<evidence type="ECO:0000256" key="3">
    <source>
        <dbReference type="ARBA" id="ARBA00022692"/>
    </source>
</evidence>
<evidence type="ECO:0000256" key="2">
    <source>
        <dbReference type="ARBA" id="ARBA00022475"/>
    </source>
</evidence>
<keyword evidence="3 7" id="KW-0812">Transmembrane</keyword>
<protein>
    <recommendedName>
        <fullName evidence="12">ABC transporter permease</fullName>
    </recommendedName>
</protein>
<organism evidence="10 11">
    <name type="scientific">Adhaeribacter arboris</name>
    <dbReference type="NCBI Taxonomy" id="2072846"/>
    <lineage>
        <taxon>Bacteria</taxon>
        <taxon>Pseudomonadati</taxon>
        <taxon>Bacteroidota</taxon>
        <taxon>Cytophagia</taxon>
        <taxon>Cytophagales</taxon>
        <taxon>Hymenobacteraceae</taxon>
        <taxon>Adhaeribacter</taxon>
    </lineage>
</organism>
<evidence type="ECO:0000256" key="5">
    <source>
        <dbReference type="ARBA" id="ARBA00023136"/>
    </source>
</evidence>
<reference evidence="10 11" key="1">
    <citation type="submission" date="2018-03" db="EMBL/GenBank/DDBJ databases">
        <title>Adhaeribacter sp. HMF7605 Genome sequencing and assembly.</title>
        <authorList>
            <person name="Kang H."/>
            <person name="Kang J."/>
            <person name="Cha I."/>
            <person name="Kim H."/>
            <person name="Joh K."/>
        </authorList>
    </citation>
    <scope>NUCLEOTIDE SEQUENCE [LARGE SCALE GENOMIC DNA]</scope>
    <source>
        <strain evidence="10 11">HMF7605</strain>
    </source>
</reference>
<evidence type="ECO:0000256" key="7">
    <source>
        <dbReference type="SAM" id="Phobius"/>
    </source>
</evidence>
<dbReference type="PANTHER" id="PTHR30572:SF4">
    <property type="entry name" value="ABC TRANSPORTER PERMEASE YTRF"/>
    <property type="match status" value="1"/>
</dbReference>
<dbReference type="OrthoDB" id="8769057at2"/>
<feature type="transmembrane region" description="Helical" evidence="7">
    <location>
        <begin position="322"/>
        <end position="348"/>
    </location>
</feature>
<keyword evidence="11" id="KW-1185">Reference proteome</keyword>
<dbReference type="GO" id="GO:0005886">
    <property type="term" value="C:plasma membrane"/>
    <property type="evidence" value="ECO:0007669"/>
    <property type="project" value="UniProtKB-SubCell"/>
</dbReference>
<dbReference type="InterPro" id="IPR003838">
    <property type="entry name" value="ABC3_permease_C"/>
</dbReference>
<gene>
    <name evidence="10" type="ORF">AHMF7605_23975</name>
</gene>
<accession>A0A2T2YLE1</accession>
<proteinExistence type="inferred from homology"/>
<evidence type="ECO:0000259" key="9">
    <source>
        <dbReference type="Pfam" id="PF12704"/>
    </source>
</evidence>
<feature type="domain" description="ABC3 transporter permease C-terminal" evidence="8">
    <location>
        <begin position="282"/>
        <end position="392"/>
    </location>
</feature>
<dbReference type="Pfam" id="PF12704">
    <property type="entry name" value="MacB_PCD"/>
    <property type="match status" value="1"/>
</dbReference>
<sequence>MIRHLFTLIWNRKKNNFLMITEIFFSFIVLFGVLSLAFYYIDNYNKPLGYQHDKVWVMTLRWNQEKPKEVKEIQGRLQQQLKSNPEVEGVALVSSNVPYTMQQMSGDFHHNNRRTQSDFFQVDKDFAAIMQLKIKDGRWFNDQDQNSKFNSIVITQSLRDAVFKEEPVIGKVVAGMSGDDKNPKNKIIGVVEAYKQKGEYSEDKPGFFEYKYLENAADSTWVPFNSVLIRVKPGVTSAFEEKLMKQASQVAKGWTLEIKSMNEMRISQNKLALIPLIVFSVVCGFLIINVALGLFGVLWYNISRRISEIGLRRAIGAASGQVYRQFIGEVLVLATFGILFGMVVAAQFPLLQVFGVQTGVYIAALGSAVVIIYALAAGCAAYPSLQAAKIAPATALHEE</sequence>
<evidence type="ECO:0000256" key="4">
    <source>
        <dbReference type="ARBA" id="ARBA00022989"/>
    </source>
</evidence>
<name>A0A2T2YLE1_9BACT</name>
<dbReference type="AlphaFoldDB" id="A0A2T2YLE1"/>
<feature type="domain" description="MacB-like periplasmic core" evidence="9">
    <location>
        <begin position="80"/>
        <end position="240"/>
    </location>
</feature>
<comment type="caution">
    <text evidence="10">The sequence shown here is derived from an EMBL/GenBank/DDBJ whole genome shotgun (WGS) entry which is preliminary data.</text>
</comment>
<feature type="transmembrane region" description="Helical" evidence="7">
    <location>
        <begin position="271"/>
        <end position="301"/>
    </location>
</feature>
<keyword evidence="4 7" id="KW-1133">Transmembrane helix</keyword>
<dbReference type="Proteomes" id="UP000240357">
    <property type="component" value="Unassembled WGS sequence"/>
</dbReference>
<dbReference type="Pfam" id="PF02687">
    <property type="entry name" value="FtsX"/>
    <property type="match status" value="1"/>
</dbReference>
<evidence type="ECO:0000256" key="1">
    <source>
        <dbReference type="ARBA" id="ARBA00004651"/>
    </source>
</evidence>
<evidence type="ECO:0000313" key="11">
    <source>
        <dbReference type="Proteomes" id="UP000240357"/>
    </source>
</evidence>
<feature type="transmembrane region" description="Helical" evidence="7">
    <location>
        <begin position="360"/>
        <end position="382"/>
    </location>
</feature>